<accession>A0A9J6PCG3</accession>
<keyword evidence="1" id="KW-1133">Transmembrane helix</keyword>
<feature type="transmembrane region" description="Helical" evidence="1">
    <location>
        <begin position="407"/>
        <end position="425"/>
    </location>
</feature>
<dbReference type="PANTHER" id="PTHR35342">
    <property type="entry name" value="TRICARBOXYLIC TRANSPORT PROTEIN"/>
    <property type="match status" value="1"/>
</dbReference>
<feature type="transmembrane region" description="Helical" evidence="1">
    <location>
        <begin position="197"/>
        <end position="216"/>
    </location>
</feature>
<comment type="caution">
    <text evidence="3">The sequence shown here is derived from an EMBL/GenBank/DDBJ whole genome shotgun (WGS) entry which is preliminary data.</text>
</comment>
<evidence type="ECO:0000256" key="1">
    <source>
        <dbReference type="SAM" id="Phobius"/>
    </source>
</evidence>
<feature type="transmembrane region" description="Helical" evidence="1">
    <location>
        <begin position="171"/>
        <end position="191"/>
    </location>
</feature>
<proteinExistence type="predicted"/>
<feature type="transmembrane region" description="Helical" evidence="1">
    <location>
        <begin position="260"/>
        <end position="280"/>
    </location>
</feature>
<name>A0A9J6PCG3_9PROT</name>
<dbReference type="InterPro" id="IPR002823">
    <property type="entry name" value="DUF112_TM"/>
</dbReference>
<gene>
    <name evidence="3" type="ORF">NJQ99_15950</name>
</gene>
<feature type="transmembrane region" description="Helical" evidence="1">
    <location>
        <begin position="357"/>
        <end position="387"/>
    </location>
</feature>
<feature type="transmembrane region" description="Helical" evidence="1">
    <location>
        <begin position="21"/>
        <end position="52"/>
    </location>
</feature>
<reference evidence="3" key="1">
    <citation type="submission" date="2022-06" db="EMBL/GenBank/DDBJ databases">
        <title>Isolation and Genomics of Futiania mangrovii gen. nov., sp. nov., a Rare and Metabolically-versatile member in the Class Alphaproteobacteria.</title>
        <authorList>
            <person name="Liu L."/>
            <person name="Huang W.-C."/>
            <person name="Pan J."/>
            <person name="Li J."/>
            <person name="Huang Y."/>
            <person name="Du H."/>
            <person name="Liu Y."/>
            <person name="Li M."/>
        </authorList>
    </citation>
    <scope>NUCLEOTIDE SEQUENCE</scope>
    <source>
        <strain evidence="3">FT118</strain>
    </source>
</reference>
<protein>
    <submittedName>
        <fullName evidence="3">Tripartite tricarboxylate transporter permease</fullName>
    </submittedName>
</protein>
<feature type="transmembrane region" description="Helical" evidence="1">
    <location>
        <begin position="469"/>
        <end position="490"/>
    </location>
</feature>
<feature type="transmembrane region" description="Helical" evidence="1">
    <location>
        <begin position="58"/>
        <end position="82"/>
    </location>
</feature>
<keyword evidence="4" id="KW-1185">Reference proteome</keyword>
<feature type="domain" description="DUF112" evidence="2">
    <location>
        <begin position="22"/>
        <end position="440"/>
    </location>
</feature>
<dbReference type="EMBL" id="JAMZFT010000004">
    <property type="protein sequence ID" value="MCP1337916.1"/>
    <property type="molecule type" value="Genomic_DNA"/>
</dbReference>
<sequence>MIDMAGVAGAVDILTHNAGAWLVVLPGLLIGLIFGAVPGLSISIGMAIFLPLTLYMDFLQAILFLTAIFTGGGFGCAIPAILMNIPGTSAAVATTFDGYPMARRGEHNIALGAALAASTIGTGLSYLVLFLFVSPIASVVLRLGPSEMFVVAIWGMSLIAVLRERYFARGLLAGVLGLLIGTIGVSALGSFRGTMGSIYLFDGVPAIPALIGLFAASELFNLIRTDYLVADEEKRRLNLRGILAGVRLALRYPVEILRGGVIGSLIGAIPGVGSSVANLVSYADAKRRAGAGGNFGKGDPRGVIASESANSSSEGGSMATLLALGIPGGGGTAIMLAAFATHNVTGGPRFLADNTDVVYAIIFGNLVQVILLLIVGLGFIFVASAIVKVPLRLLVPTVMMMALLGSYAYTGSIAGPVTVAVFSALGWVMRRYEYPVAATVIGILLGGMIEGEMLRTYQLASGQFAEYVMGRPVTLILLLLLAASLALPAVRTYRQRNALLKEKA</sequence>
<evidence type="ECO:0000259" key="2">
    <source>
        <dbReference type="Pfam" id="PF01970"/>
    </source>
</evidence>
<keyword evidence="1" id="KW-0472">Membrane</keyword>
<dbReference type="PANTHER" id="PTHR35342:SF5">
    <property type="entry name" value="TRICARBOXYLIC TRANSPORT PROTEIN"/>
    <property type="match status" value="1"/>
</dbReference>
<dbReference type="Proteomes" id="UP001055804">
    <property type="component" value="Unassembled WGS sequence"/>
</dbReference>
<keyword evidence="1" id="KW-0812">Transmembrane</keyword>
<feature type="transmembrane region" description="Helical" evidence="1">
    <location>
        <begin position="109"/>
        <end position="133"/>
    </location>
</feature>
<evidence type="ECO:0000313" key="3">
    <source>
        <dbReference type="EMBL" id="MCP1337916.1"/>
    </source>
</evidence>
<organism evidence="3 4">
    <name type="scientific">Futiania mangrovi</name>
    <dbReference type="NCBI Taxonomy" id="2959716"/>
    <lineage>
        <taxon>Bacteria</taxon>
        <taxon>Pseudomonadati</taxon>
        <taxon>Pseudomonadota</taxon>
        <taxon>Alphaproteobacteria</taxon>
        <taxon>Futianiales</taxon>
        <taxon>Futianiaceae</taxon>
        <taxon>Futiania</taxon>
    </lineage>
</organism>
<dbReference type="AlphaFoldDB" id="A0A9J6PCG3"/>
<dbReference type="RefSeq" id="WP_269333876.1">
    <property type="nucleotide sequence ID" value="NZ_JAMZFT010000004.1"/>
</dbReference>
<evidence type="ECO:0000313" key="4">
    <source>
        <dbReference type="Proteomes" id="UP001055804"/>
    </source>
</evidence>
<feature type="transmembrane region" description="Helical" evidence="1">
    <location>
        <begin position="139"/>
        <end position="162"/>
    </location>
</feature>
<dbReference type="Pfam" id="PF01970">
    <property type="entry name" value="TctA"/>
    <property type="match status" value="1"/>
</dbReference>
<feature type="transmembrane region" description="Helical" evidence="1">
    <location>
        <begin position="432"/>
        <end position="449"/>
    </location>
</feature>